<organism evidence="7">
    <name type="scientific">Gongylonema pulchrum</name>
    <dbReference type="NCBI Taxonomy" id="637853"/>
    <lineage>
        <taxon>Eukaryota</taxon>
        <taxon>Metazoa</taxon>
        <taxon>Ecdysozoa</taxon>
        <taxon>Nematoda</taxon>
        <taxon>Chromadorea</taxon>
        <taxon>Rhabditida</taxon>
        <taxon>Spirurina</taxon>
        <taxon>Spiruromorpha</taxon>
        <taxon>Spiruroidea</taxon>
        <taxon>Gongylonematidae</taxon>
        <taxon>Gongylonema</taxon>
    </lineage>
</organism>
<evidence type="ECO:0000256" key="4">
    <source>
        <dbReference type="ARBA" id="ARBA00026170"/>
    </source>
</evidence>
<comment type="similarity">
    <text evidence="3">Belongs to the KTI12 family.</text>
</comment>
<keyword evidence="2" id="KW-0067">ATP-binding</keyword>
<dbReference type="Proteomes" id="UP000271098">
    <property type="component" value="Unassembled WGS sequence"/>
</dbReference>
<evidence type="ECO:0000313" key="6">
    <source>
        <dbReference type="Proteomes" id="UP000271098"/>
    </source>
</evidence>
<evidence type="ECO:0000313" key="5">
    <source>
        <dbReference type="EMBL" id="VDN20570.1"/>
    </source>
</evidence>
<dbReference type="OrthoDB" id="9972657at2759"/>
<evidence type="ECO:0000256" key="2">
    <source>
        <dbReference type="ARBA" id="ARBA00022840"/>
    </source>
</evidence>
<keyword evidence="1" id="KW-0547">Nucleotide-binding</keyword>
<evidence type="ECO:0000313" key="7">
    <source>
        <dbReference type="WBParaSite" id="GPUH_0001252301-mRNA-1"/>
    </source>
</evidence>
<dbReference type="Pfam" id="PF08433">
    <property type="entry name" value="KTI12"/>
    <property type="match status" value="1"/>
</dbReference>
<proteinExistence type="inferred from homology"/>
<reference evidence="7" key="1">
    <citation type="submission" date="2016-06" db="UniProtKB">
        <authorList>
            <consortium name="WormBaseParasite"/>
        </authorList>
    </citation>
    <scope>IDENTIFICATION</scope>
</reference>
<dbReference type="WBParaSite" id="GPUH_0001252301-mRNA-1">
    <property type="protein sequence ID" value="GPUH_0001252301-mRNA-1"/>
    <property type="gene ID" value="GPUH_0001252301"/>
</dbReference>
<dbReference type="Gene3D" id="3.40.50.300">
    <property type="entry name" value="P-loop containing nucleotide triphosphate hydrolases"/>
    <property type="match status" value="1"/>
</dbReference>
<dbReference type="AlphaFoldDB" id="A0A183DUW8"/>
<accession>A0A183DUW8</accession>
<dbReference type="InterPro" id="IPR013641">
    <property type="entry name" value="KTI12/PSTK"/>
</dbReference>
<dbReference type="SUPFAM" id="SSF52540">
    <property type="entry name" value="P-loop containing nucleoside triphosphate hydrolases"/>
    <property type="match status" value="1"/>
</dbReference>
<gene>
    <name evidence="5" type="ORF">GPUH_LOCUS12506</name>
</gene>
<protein>
    <recommendedName>
        <fullName evidence="4">Protein KTI12 homolog</fullName>
    </recommendedName>
</protein>
<dbReference type="GO" id="GO:0005524">
    <property type="term" value="F:ATP binding"/>
    <property type="evidence" value="ECO:0007669"/>
    <property type="project" value="UniProtKB-KW"/>
</dbReference>
<dbReference type="PANTHER" id="PTHR12435">
    <property type="match status" value="1"/>
</dbReference>
<evidence type="ECO:0000256" key="3">
    <source>
        <dbReference type="ARBA" id="ARBA00025768"/>
    </source>
</evidence>
<name>A0A183DUW8_9BILA</name>
<dbReference type="EMBL" id="UYRT01079368">
    <property type="protein sequence ID" value="VDN20570.1"/>
    <property type="molecule type" value="Genomic_DNA"/>
</dbReference>
<reference evidence="5 6" key="2">
    <citation type="submission" date="2018-11" db="EMBL/GenBank/DDBJ databases">
        <authorList>
            <consortium name="Pathogen Informatics"/>
        </authorList>
    </citation>
    <scope>NUCLEOTIDE SEQUENCE [LARGE SCALE GENOMIC DNA]</scope>
</reference>
<evidence type="ECO:0000256" key="1">
    <source>
        <dbReference type="ARBA" id="ARBA00022741"/>
    </source>
</evidence>
<dbReference type="InterPro" id="IPR027417">
    <property type="entry name" value="P-loop_NTPase"/>
</dbReference>
<keyword evidence="6" id="KW-1185">Reference proteome</keyword>
<sequence>MPLLVVCGGPSSGKSTVIDRICGHFRSQGIEHIEIVADCTSSGAFSREIYSDSHKVRVQRVSKSEVRRLISKDRLVICDSLNYIKGFRYELFCIAKEAQTTYAVLYCDANEDTCQWLNMQKDETERWIFFSP</sequence>